<dbReference type="InterPro" id="IPR006119">
    <property type="entry name" value="Resolv_N"/>
</dbReference>
<sequence length="213" mass="23407">MNKPIPVALFVRVSTKSQSYDRQLADLQAVAERQGLRVLHIISETGSATKRRNIDRPEVGRLLELCRSGSINKVLVSEFSRFGRRRGETAGLLEEITELGVSVYAHNLGLETLMPNGRRNPVAGIVQAVMTEIDAMETERLSERISSGLDQARRAGKVLGRPPGSVLNRKAILEKYPGVVRDLKAGLSIRQIAAIRQVSKATVENVKKACLTL</sequence>
<protein>
    <recommendedName>
        <fullName evidence="1">Resolvase/invertase-type recombinase catalytic domain-containing protein</fullName>
    </recommendedName>
</protein>
<proteinExistence type="predicted"/>
<name>A0A1S2VAG2_9BACT</name>
<accession>A0A1S2VAG2</accession>
<dbReference type="Proteomes" id="UP000181790">
    <property type="component" value="Unassembled WGS sequence"/>
</dbReference>
<dbReference type="SUPFAM" id="SSF53041">
    <property type="entry name" value="Resolvase-like"/>
    <property type="match status" value="1"/>
</dbReference>
<dbReference type="AlphaFoldDB" id="A0A1S2VAG2"/>
<dbReference type="InterPro" id="IPR036162">
    <property type="entry name" value="Resolvase-like_N_sf"/>
</dbReference>
<evidence type="ECO:0000313" key="2">
    <source>
        <dbReference type="EMBL" id="OIN55683.1"/>
    </source>
</evidence>
<dbReference type="PANTHER" id="PTHR30461">
    <property type="entry name" value="DNA-INVERTASE FROM LAMBDOID PROPHAGE"/>
    <property type="match status" value="1"/>
</dbReference>
<evidence type="ECO:0000259" key="1">
    <source>
        <dbReference type="PROSITE" id="PS51736"/>
    </source>
</evidence>
<gene>
    <name evidence="2" type="ORF">BLX24_28815</name>
</gene>
<dbReference type="GO" id="GO:0000150">
    <property type="term" value="F:DNA strand exchange activity"/>
    <property type="evidence" value="ECO:0007669"/>
    <property type="project" value="InterPro"/>
</dbReference>
<dbReference type="InterPro" id="IPR050639">
    <property type="entry name" value="SSR_resolvase"/>
</dbReference>
<feature type="domain" description="Resolvase/invertase-type recombinase catalytic" evidence="1">
    <location>
        <begin position="6"/>
        <end position="156"/>
    </location>
</feature>
<dbReference type="CDD" id="cd00338">
    <property type="entry name" value="Ser_Recombinase"/>
    <property type="match status" value="1"/>
</dbReference>
<dbReference type="GO" id="GO:0003677">
    <property type="term" value="F:DNA binding"/>
    <property type="evidence" value="ECO:0007669"/>
    <property type="project" value="InterPro"/>
</dbReference>
<dbReference type="OrthoDB" id="9797501at2"/>
<reference evidence="2 3" key="1">
    <citation type="submission" date="2016-10" db="EMBL/GenBank/DDBJ databases">
        <title>Arsenicibacter rosenii gen. nov., sp. nov., an efficient arsenic-methylating bacterium isolated from an arsenic-contaminated paddy soil.</title>
        <authorList>
            <person name="Huang K."/>
        </authorList>
    </citation>
    <scope>NUCLEOTIDE SEQUENCE [LARGE SCALE GENOMIC DNA]</scope>
    <source>
        <strain evidence="2 3">SM-1</strain>
    </source>
</reference>
<evidence type="ECO:0000313" key="3">
    <source>
        <dbReference type="Proteomes" id="UP000181790"/>
    </source>
</evidence>
<dbReference type="EMBL" id="MORL01000044">
    <property type="protein sequence ID" value="OIN55683.1"/>
    <property type="molecule type" value="Genomic_DNA"/>
</dbReference>
<comment type="caution">
    <text evidence="2">The sequence shown here is derived from an EMBL/GenBank/DDBJ whole genome shotgun (WGS) entry which is preliminary data.</text>
</comment>
<dbReference type="Gene3D" id="3.40.50.1390">
    <property type="entry name" value="Resolvase, N-terminal catalytic domain"/>
    <property type="match status" value="1"/>
</dbReference>
<keyword evidence="3" id="KW-1185">Reference proteome</keyword>
<dbReference type="SMART" id="SM00857">
    <property type="entry name" value="Resolvase"/>
    <property type="match status" value="1"/>
</dbReference>
<dbReference type="PANTHER" id="PTHR30461:SF19">
    <property type="entry name" value="SITE-SPECIFIC RECOMBINASE RESOLVASE FAMILY"/>
    <property type="match status" value="1"/>
</dbReference>
<dbReference type="PROSITE" id="PS51736">
    <property type="entry name" value="RECOMBINASES_3"/>
    <property type="match status" value="1"/>
</dbReference>
<organism evidence="2 3">
    <name type="scientific">Arsenicibacter rosenii</name>
    <dbReference type="NCBI Taxonomy" id="1750698"/>
    <lineage>
        <taxon>Bacteria</taxon>
        <taxon>Pseudomonadati</taxon>
        <taxon>Bacteroidota</taxon>
        <taxon>Cytophagia</taxon>
        <taxon>Cytophagales</taxon>
        <taxon>Spirosomataceae</taxon>
        <taxon>Arsenicibacter</taxon>
    </lineage>
</organism>
<dbReference type="RefSeq" id="WP_071506700.1">
    <property type="nucleotide sequence ID" value="NZ_MORL01000044.1"/>
</dbReference>
<dbReference type="Pfam" id="PF00239">
    <property type="entry name" value="Resolvase"/>
    <property type="match status" value="1"/>
</dbReference>